<feature type="compositionally biased region" description="Polar residues" evidence="2">
    <location>
        <begin position="1"/>
        <end position="10"/>
    </location>
</feature>
<sequence length="708" mass="81429">MAMEANSSPLESDAQVKEKPERGMSNGHRIRKKIIVSLGTTVQKREWSESLLDVGIRIKTFSSRSRYLVASSVTDSYYRRAIALGIFVVNEEFLQRCEKLDSSTDIAELAESCRLPRFAGLTITFLGFNDETIEDHARTVEENGGQVTTTTSDATHLIVAPGLRPPASCHGKNLVTMEWFRESLDLGWCANEACFVHTWEEPTPRRRHTNSILRFQRRRRAESSAKKYKRYQLCLELFKTEINCLKACDFLVRLCEENIYVSAEANDVMFGVFGAMRKAHDRIVQKMGEVLDTWNDNSTIGDIFVDEELSLTEAYSPYFHTLEASLQYIKENRKQNAKFNAFIVERERDRSLGKQKLEYLLNIPFQQITSRIPASLKEIRNQTTTIDPDHEPLANAITAVDRMLATINESKRMGAESETIFKKIQNLPSHLLKSPKQFVCGMQFMSMSDGSTPWNFILVELLLFKDCILMAEKMEPTVSCGIRKISRTMKFLEYCHLVRIRGVRIVHNSDEERMLVIVVRNPTKDAEWYLQFVHTDEAINEFVSKLVDEVFLTTGRRIPIDIGDSTEFDDTTLNDSRFSSATSRVLRWMSLRRTRKSIDRFERVLAGSNSSVLHKFLKDFSLDLSNAFDAIGIRATSRRSTMMFFYVLCILSLTTGLSSDEPPIEKHRTCEDRDDYGVCKKIWMYNKCYKRLYLGVTKEMCRKSCGFC</sequence>
<reference evidence="7" key="1">
    <citation type="journal article" date="2015" name="Nat. Genet.">
        <title>The genome and transcriptome of the zoonotic hookworm Ancylostoma ceylanicum identify infection-specific gene families.</title>
        <authorList>
            <person name="Schwarz E.M."/>
            <person name="Hu Y."/>
            <person name="Antoshechkin I."/>
            <person name="Miller M.M."/>
            <person name="Sternberg P.W."/>
            <person name="Aroian R.V."/>
        </authorList>
    </citation>
    <scope>NUCLEOTIDE SEQUENCE</scope>
    <source>
        <strain evidence="7">HY135</strain>
    </source>
</reference>
<dbReference type="GO" id="GO:0000281">
    <property type="term" value="P:mitotic cytokinesis"/>
    <property type="evidence" value="ECO:0007669"/>
    <property type="project" value="TreeGrafter"/>
</dbReference>
<accession>A0A016X0V1</accession>
<comment type="caution">
    <text evidence="1">Lacks conserved residue(s) required for the propagation of feature annotation.</text>
</comment>
<gene>
    <name evidence="6" type="primary">Acey_s0419.g1122</name>
    <name evidence="6" type="ORF">Y032_0419g1122</name>
</gene>
<feature type="domain" description="ShKT" evidence="5">
    <location>
        <begin position="670"/>
        <end position="708"/>
    </location>
</feature>
<name>A0A016X0V1_9BILA</name>
<evidence type="ECO:0000259" key="3">
    <source>
        <dbReference type="PROSITE" id="PS50010"/>
    </source>
</evidence>
<feature type="region of interest" description="Disordered" evidence="2">
    <location>
        <begin position="1"/>
        <end position="24"/>
    </location>
</feature>
<dbReference type="CDD" id="cd00027">
    <property type="entry name" value="BRCT"/>
    <property type="match status" value="1"/>
</dbReference>
<dbReference type="OrthoDB" id="2155291at2759"/>
<feature type="domain" description="BRCT" evidence="4">
    <location>
        <begin position="118"/>
        <end position="184"/>
    </location>
</feature>
<evidence type="ECO:0000259" key="4">
    <source>
        <dbReference type="PROSITE" id="PS50172"/>
    </source>
</evidence>
<dbReference type="InterPro" id="IPR001357">
    <property type="entry name" value="BRCT_dom"/>
</dbReference>
<dbReference type="PROSITE" id="PS51670">
    <property type="entry name" value="SHKT"/>
    <property type="match status" value="1"/>
</dbReference>
<organism evidence="6 7">
    <name type="scientific">Ancylostoma ceylanicum</name>
    <dbReference type="NCBI Taxonomy" id="53326"/>
    <lineage>
        <taxon>Eukaryota</taxon>
        <taxon>Metazoa</taxon>
        <taxon>Ecdysozoa</taxon>
        <taxon>Nematoda</taxon>
        <taxon>Chromadorea</taxon>
        <taxon>Rhabditida</taxon>
        <taxon>Rhabditina</taxon>
        <taxon>Rhabditomorpha</taxon>
        <taxon>Strongyloidea</taxon>
        <taxon>Ancylostomatidae</taxon>
        <taxon>Ancylostomatinae</taxon>
        <taxon>Ancylostoma</taxon>
    </lineage>
</organism>
<dbReference type="InterPro" id="IPR026817">
    <property type="entry name" value="Ect2"/>
</dbReference>
<dbReference type="PROSITE" id="PS50010">
    <property type="entry name" value="DH_2"/>
    <property type="match status" value="1"/>
</dbReference>
<dbReference type="InterPro" id="IPR036420">
    <property type="entry name" value="BRCT_dom_sf"/>
</dbReference>
<proteinExistence type="predicted"/>
<evidence type="ECO:0000256" key="1">
    <source>
        <dbReference type="PROSITE-ProRule" id="PRU01005"/>
    </source>
</evidence>
<dbReference type="AlphaFoldDB" id="A0A016X0V1"/>
<dbReference type="GO" id="GO:0005096">
    <property type="term" value="F:GTPase activator activity"/>
    <property type="evidence" value="ECO:0007669"/>
    <property type="project" value="InterPro"/>
</dbReference>
<evidence type="ECO:0000259" key="5">
    <source>
        <dbReference type="PROSITE" id="PS51670"/>
    </source>
</evidence>
<protein>
    <recommendedName>
        <fullName evidence="8">BRCA1 protein</fullName>
    </recommendedName>
</protein>
<comment type="caution">
    <text evidence="6">The sequence shown here is derived from an EMBL/GenBank/DDBJ whole genome shotgun (WGS) entry which is preliminary data.</text>
</comment>
<evidence type="ECO:0000256" key="2">
    <source>
        <dbReference type="SAM" id="MobiDB-lite"/>
    </source>
</evidence>
<dbReference type="SMART" id="SM00292">
    <property type="entry name" value="BRCT"/>
    <property type="match status" value="2"/>
</dbReference>
<dbReference type="GO" id="GO:0005938">
    <property type="term" value="C:cell cortex"/>
    <property type="evidence" value="ECO:0007669"/>
    <property type="project" value="TreeGrafter"/>
</dbReference>
<dbReference type="GO" id="GO:0007399">
    <property type="term" value="P:nervous system development"/>
    <property type="evidence" value="ECO:0007669"/>
    <property type="project" value="TreeGrafter"/>
</dbReference>
<dbReference type="GO" id="GO:0005634">
    <property type="term" value="C:nucleus"/>
    <property type="evidence" value="ECO:0007669"/>
    <property type="project" value="InterPro"/>
</dbReference>
<evidence type="ECO:0000313" key="6">
    <source>
        <dbReference type="EMBL" id="EYC45699.1"/>
    </source>
</evidence>
<dbReference type="PANTHER" id="PTHR16777:SF2">
    <property type="entry name" value="PROTEIN ECT2"/>
    <property type="match status" value="1"/>
</dbReference>
<dbReference type="Gene3D" id="1.20.900.10">
    <property type="entry name" value="Dbl homology (DH) domain"/>
    <property type="match status" value="1"/>
</dbReference>
<dbReference type="Pfam" id="PF00621">
    <property type="entry name" value="RhoGEF"/>
    <property type="match status" value="1"/>
</dbReference>
<dbReference type="EMBL" id="JARK01000019">
    <property type="protein sequence ID" value="EYC45699.1"/>
    <property type="molecule type" value="Genomic_DNA"/>
</dbReference>
<evidence type="ECO:0008006" key="8">
    <source>
        <dbReference type="Google" id="ProtNLM"/>
    </source>
</evidence>
<dbReference type="InterPro" id="IPR035899">
    <property type="entry name" value="DBL_dom_sf"/>
</dbReference>
<dbReference type="PANTHER" id="PTHR16777">
    <property type="entry name" value="PROTEIN ECT2"/>
    <property type="match status" value="1"/>
</dbReference>
<dbReference type="Proteomes" id="UP000024635">
    <property type="component" value="Unassembled WGS sequence"/>
</dbReference>
<dbReference type="GO" id="GO:2000431">
    <property type="term" value="P:regulation of cytokinesis, actomyosin contractile ring assembly"/>
    <property type="evidence" value="ECO:0007669"/>
    <property type="project" value="InterPro"/>
</dbReference>
<evidence type="ECO:0000313" key="7">
    <source>
        <dbReference type="Proteomes" id="UP000024635"/>
    </source>
</evidence>
<dbReference type="SUPFAM" id="SSF48065">
    <property type="entry name" value="DBL homology domain (DH-domain)"/>
    <property type="match status" value="1"/>
</dbReference>
<dbReference type="SMART" id="SM00325">
    <property type="entry name" value="RhoGEF"/>
    <property type="match status" value="1"/>
</dbReference>
<dbReference type="InterPro" id="IPR003582">
    <property type="entry name" value="ShKT_dom"/>
</dbReference>
<dbReference type="STRING" id="53326.A0A016X0V1"/>
<dbReference type="GO" id="GO:0005085">
    <property type="term" value="F:guanyl-nucleotide exchange factor activity"/>
    <property type="evidence" value="ECO:0007669"/>
    <property type="project" value="InterPro"/>
</dbReference>
<dbReference type="Gene3D" id="3.40.50.10190">
    <property type="entry name" value="BRCT domain"/>
    <property type="match status" value="1"/>
</dbReference>
<keyword evidence="7" id="KW-1185">Reference proteome</keyword>
<dbReference type="SUPFAM" id="SSF52113">
    <property type="entry name" value="BRCT domain"/>
    <property type="match status" value="1"/>
</dbReference>
<dbReference type="InterPro" id="IPR000219">
    <property type="entry name" value="DH_dom"/>
</dbReference>
<feature type="domain" description="DH" evidence="3">
    <location>
        <begin position="229"/>
        <end position="410"/>
    </location>
</feature>
<dbReference type="PROSITE" id="PS50172">
    <property type="entry name" value="BRCT"/>
    <property type="match status" value="1"/>
</dbReference>